<dbReference type="Proteomes" id="UP000008810">
    <property type="component" value="Chromosome 4"/>
</dbReference>
<keyword evidence="2" id="KW-0812">Transmembrane</keyword>
<keyword evidence="2" id="KW-1133">Transmembrane helix</keyword>
<sequence>MRAMFLASQKHQSSQQEHDSTNKVIPNDMNVDPVGAEGMKKSYEQLQAEETVFKQVKVEMVEASNAEEKKRSYEQLQSQDNVFKQVKLEMVEPSNAEEKNLENKKPIRRRTSKTNKTSQPKVPRDKVAKGDTIKCGMEVGLTSPNSAAVVALGTVQNVNKEAKCMDGKPLSDYVEVLVNVVLKGTTLLPRSQGRVLNMGNAQARSIPWPRENVTSKNGTPLMSKVIYMLLVVSICEIYMQFYVIRILLVVSISEIYDQMSELSAI</sequence>
<evidence type="ECO:0000313" key="5">
    <source>
        <dbReference type="EnsemblPlants" id="PNT64658"/>
    </source>
</evidence>
<evidence type="ECO:0000259" key="3">
    <source>
        <dbReference type="Pfam" id="PF26133"/>
    </source>
</evidence>
<dbReference type="EMBL" id="CM000883">
    <property type="protein sequence ID" value="PNT64658.1"/>
    <property type="molecule type" value="Genomic_DNA"/>
</dbReference>
<evidence type="ECO:0000256" key="1">
    <source>
        <dbReference type="SAM" id="MobiDB-lite"/>
    </source>
</evidence>
<evidence type="ECO:0000313" key="6">
    <source>
        <dbReference type="Proteomes" id="UP000008810"/>
    </source>
</evidence>
<evidence type="ECO:0000256" key="2">
    <source>
        <dbReference type="SAM" id="Phobius"/>
    </source>
</evidence>
<reference evidence="4 5" key="1">
    <citation type="journal article" date="2010" name="Nature">
        <title>Genome sequencing and analysis of the model grass Brachypodium distachyon.</title>
        <authorList>
            <consortium name="International Brachypodium Initiative"/>
        </authorList>
    </citation>
    <scope>NUCLEOTIDE SEQUENCE [LARGE SCALE GENOMIC DNA]</scope>
    <source>
        <strain evidence="4">Bd21</strain>
        <strain evidence="5">cv. Bd21</strain>
    </source>
</reference>
<feature type="domain" description="DUF8039" evidence="3">
    <location>
        <begin position="132"/>
        <end position="214"/>
    </location>
</feature>
<feature type="region of interest" description="Disordered" evidence="1">
    <location>
        <begin position="1"/>
        <end position="35"/>
    </location>
</feature>
<dbReference type="InterPro" id="IPR058352">
    <property type="entry name" value="DUF8039"/>
</dbReference>
<feature type="region of interest" description="Disordered" evidence="1">
    <location>
        <begin position="90"/>
        <end position="129"/>
    </location>
</feature>
<dbReference type="AlphaFoldDB" id="A0A2K2CRJ9"/>
<feature type="transmembrane region" description="Helical" evidence="2">
    <location>
        <begin position="225"/>
        <end position="252"/>
    </location>
</feature>
<dbReference type="GeneID" id="100840765"/>
<evidence type="ECO:0000313" key="4">
    <source>
        <dbReference type="EMBL" id="PNT64658.1"/>
    </source>
</evidence>
<dbReference type="RefSeq" id="XP_014757271.1">
    <property type="nucleotide sequence ID" value="XM_014901785.2"/>
</dbReference>
<proteinExistence type="predicted"/>
<dbReference type="OrthoDB" id="696565at2759"/>
<organism evidence="4">
    <name type="scientific">Brachypodium distachyon</name>
    <name type="common">Purple false brome</name>
    <name type="synonym">Trachynia distachya</name>
    <dbReference type="NCBI Taxonomy" id="15368"/>
    <lineage>
        <taxon>Eukaryota</taxon>
        <taxon>Viridiplantae</taxon>
        <taxon>Streptophyta</taxon>
        <taxon>Embryophyta</taxon>
        <taxon>Tracheophyta</taxon>
        <taxon>Spermatophyta</taxon>
        <taxon>Magnoliopsida</taxon>
        <taxon>Liliopsida</taxon>
        <taxon>Poales</taxon>
        <taxon>Poaceae</taxon>
        <taxon>BOP clade</taxon>
        <taxon>Pooideae</taxon>
        <taxon>Stipodae</taxon>
        <taxon>Brachypodieae</taxon>
        <taxon>Brachypodium</taxon>
    </lineage>
</organism>
<keyword evidence="2" id="KW-0472">Membrane</keyword>
<accession>A0A2K2CRJ9</accession>
<feature type="compositionally biased region" description="Basic and acidic residues" evidence="1">
    <location>
        <begin position="90"/>
        <end position="105"/>
    </location>
</feature>
<protein>
    <recommendedName>
        <fullName evidence="3">DUF8039 domain-containing protein</fullName>
    </recommendedName>
</protein>
<reference evidence="4" key="2">
    <citation type="submission" date="2017-06" db="EMBL/GenBank/DDBJ databases">
        <title>WGS assembly of Brachypodium distachyon.</title>
        <authorList>
            <consortium name="The International Brachypodium Initiative"/>
            <person name="Lucas S."/>
            <person name="Harmon-Smith M."/>
            <person name="Lail K."/>
            <person name="Tice H."/>
            <person name="Grimwood J."/>
            <person name="Bruce D."/>
            <person name="Barry K."/>
            <person name="Shu S."/>
            <person name="Lindquist E."/>
            <person name="Wang M."/>
            <person name="Pitluck S."/>
            <person name="Vogel J.P."/>
            <person name="Garvin D.F."/>
            <person name="Mockler T.C."/>
            <person name="Schmutz J."/>
            <person name="Rokhsar D."/>
            <person name="Bevan M.W."/>
        </authorList>
    </citation>
    <scope>NUCLEOTIDE SEQUENCE</scope>
    <source>
        <strain evidence="4">Bd21</strain>
    </source>
</reference>
<name>A0A2K2CRJ9_BRADI</name>
<dbReference type="EnsemblPlants" id="PNT64658">
    <property type="protein sequence ID" value="PNT64658"/>
    <property type="gene ID" value="BRADI_4g31086v3"/>
</dbReference>
<keyword evidence="6" id="KW-1185">Reference proteome</keyword>
<gene>
    <name evidence="5" type="primary">LOC100840765</name>
    <name evidence="4" type="ORF">BRADI_4g31086v3</name>
</gene>
<dbReference type="Pfam" id="PF26133">
    <property type="entry name" value="DUF8039"/>
    <property type="match status" value="1"/>
</dbReference>
<reference evidence="5" key="3">
    <citation type="submission" date="2018-08" db="UniProtKB">
        <authorList>
            <consortium name="EnsemblPlants"/>
        </authorList>
    </citation>
    <scope>IDENTIFICATION</scope>
    <source>
        <strain evidence="5">cv. Bd21</strain>
    </source>
</reference>
<dbReference type="Gramene" id="PNT64658">
    <property type="protein sequence ID" value="PNT64658"/>
    <property type="gene ID" value="BRADI_4g31086v3"/>
</dbReference>